<feature type="compositionally biased region" description="Basic and acidic residues" evidence="6">
    <location>
        <begin position="782"/>
        <end position="793"/>
    </location>
</feature>
<evidence type="ECO:0000259" key="7">
    <source>
        <dbReference type="PROSITE" id="PS50172"/>
    </source>
</evidence>
<dbReference type="PROSITE" id="PS50172">
    <property type="entry name" value="BRCT"/>
    <property type="match status" value="2"/>
</dbReference>
<feature type="non-terminal residue" evidence="8">
    <location>
        <position position="1"/>
    </location>
</feature>
<organism evidence="8 9">
    <name type="scientific">Dufourea novaeangliae</name>
    <name type="common">Sweat bee</name>
    <dbReference type="NCBI Taxonomy" id="178035"/>
    <lineage>
        <taxon>Eukaryota</taxon>
        <taxon>Metazoa</taxon>
        <taxon>Ecdysozoa</taxon>
        <taxon>Arthropoda</taxon>
        <taxon>Hexapoda</taxon>
        <taxon>Insecta</taxon>
        <taxon>Pterygota</taxon>
        <taxon>Neoptera</taxon>
        <taxon>Endopterygota</taxon>
        <taxon>Hymenoptera</taxon>
        <taxon>Apocrita</taxon>
        <taxon>Aculeata</taxon>
        <taxon>Apoidea</taxon>
        <taxon>Anthophila</taxon>
        <taxon>Halictidae</taxon>
        <taxon>Rophitinae</taxon>
        <taxon>Dufourea</taxon>
    </lineage>
</organism>
<feature type="region of interest" description="Disordered" evidence="6">
    <location>
        <begin position="909"/>
        <end position="935"/>
    </location>
</feature>
<evidence type="ECO:0000256" key="4">
    <source>
        <dbReference type="ARBA" id="ARBA00023858"/>
    </source>
</evidence>
<feature type="compositionally biased region" description="Basic residues" evidence="6">
    <location>
        <begin position="1109"/>
        <end position="1125"/>
    </location>
</feature>
<dbReference type="STRING" id="178035.A0A154PGR0"/>
<feature type="region of interest" description="Disordered" evidence="6">
    <location>
        <begin position="831"/>
        <end position="893"/>
    </location>
</feature>
<feature type="domain" description="BRCT" evidence="7">
    <location>
        <begin position="1274"/>
        <end position="1369"/>
    </location>
</feature>
<feature type="compositionally biased region" description="Basic residues" evidence="6">
    <location>
        <begin position="995"/>
        <end position="1005"/>
    </location>
</feature>
<dbReference type="CDD" id="cd17744">
    <property type="entry name" value="BRCT_MDC1_rpt1"/>
    <property type="match status" value="1"/>
</dbReference>
<feature type="compositionally biased region" description="Polar residues" evidence="6">
    <location>
        <begin position="746"/>
        <end position="757"/>
    </location>
</feature>
<gene>
    <name evidence="8" type="ORF">WN55_00406</name>
</gene>
<dbReference type="GO" id="GO:0006974">
    <property type="term" value="P:DNA damage response"/>
    <property type="evidence" value="ECO:0007669"/>
    <property type="project" value="UniProtKB-KW"/>
</dbReference>
<feature type="region of interest" description="Disordered" evidence="6">
    <location>
        <begin position="329"/>
        <end position="398"/>
    </location>
</feature>
<feature type="compositionally biased region" description="Basic and acidic residues" evidence="6">
    <location>
        <begin position="603"/>
        <end position="642"/>
    </location>
</feature>
<proteinExistence type="predicted"/>
<evidence type="ECO:0000256" key="5">
    <source>
        <dbReference type="ARBA" id="ARBA00030146"/>
    </source>
</evidence>
<dbReference type="Pfam" id="PF16770">
    <property type="entry name" value="RTT107_BRCT_5"/>
    <property type="match status" value="1"/>
</dbReference>
<dbReference type="Pfam" id="PF16589">
    <property type="entry name" value="BRCT_2"/>
    <property type="match status" value="1"/>
</dbReference>
<feature type="compositionally biased region" description="Low complexity" evidence="6">
    <location>
        <begin position="681"/>
        <end position="690"/>
    </location>
</feature>
<evidence type="ECO:0000256" key="6">
    <source>
        <dbReference type="SAM" id="MobiDB-lite"/>
    </source>
</evidence>
<dbReference type="SMART" id="SM00292">
    <property type="entry name" value="BRCT"/>
    <property type="match status" value="2"/>
</dbReference>
<feature type="region of interest" description="Disordered" evidence="6">
    <location>
        <begin position="600"/>
        <end position="710"/>
    </location>
</feature>
<feature type="compositionally biased region" description="Polar residues" evidence="6">
    <location>
        <begin position="329"/>
        <end position="341"/>
    </location>
</feature>
<name>A0A154PGR0_DUFNO</name>
<feature type="region of interest" description="Disordered" evidence="6">
    <location>
        <begin position="969"/>
        <end position="1141"/>
    </location>
</feature>
<evidence type="ECO:0000256" key="3">
    <source>
        <dbReference type="ARBA" id="ARBA00023242"/>
    </source>
</evidence>
<evidence type="ECO:0000313" key="9">
    <source>
        <dbReference type="Proteomes" id="UP000076502"/>
    </source>
</evidence>
<keyword evidence="2" id="KW-0227">DNA damage</keyword>
<dbReference type="PANTHER" id="PTHR23196:SF1">
    <property type="entry name" value="PAX-INTERACTING PROTEIN 1"/>
    <property type="match status" value="1"/>
</dbReference>
<feature type="region of interest" description="Disordered" evidence="6">
    <location>
        <begin position="725"/>
        <end position="793"/>
    </location>
</feature>
<feature type="compositionally biased region" description="Basic residues" evidence="6">
    <location>
        <begin position="768"/>
        <end position="780"/>
    </location>
</feature>
<feature type="compositionally biased region" description="Basic and acidic residues" evidence="6">
    <location>
        <begin position="377"/>
        <end position="395"/>
    </location>
</feature>
<evidence type="ECO:0000256" key="2">
    <source>
        <dbReference type="ARBA" id="ARBA00022763"/>
    </source>
</evidence>
<dbReference type="SUPFAM" id="SSF52113">
    <property type="entry name" value="BRCT domain"/>
    <property type="match status" value="1"/>
</dbReference>
<feature type="domain" description="BRCT" evidence="7">
    <location>
        <begin position="1176"/>
        <end position="1253"/>
    </location>
</feature>
<feature type="compositionally biased region" description="Polar residues" evidence="6">
    <location>
        <begin position="1079"/>
        <end position="1090"/>
    </location>
</feature>
<dbReference type="OrthoDB" id="342264at2759"/>
<keyword evidence="3" id="KW-0539">Nucleus</keyword>
<dbReference type="InterPro" id="IPR001357">
    <property type="entry name" value="BRCT_dom"/>
</dbReference>
<feature type="compositionally biased region" description="Polar residues" evidence="6">
    <location>
        <begin position="256"/>
        <end position="274"/>
    </location>
</feature>
<dbReference type="EMBL" id="KQ434893">
    <property type="protein sequence ID" value="KZC10654.1"/>
    <property type="molecule type" value="Genomic_DNA"/>
</dbReference>
<accession>A0A154PGR0</accession>
<dbReference type="PANTHER" id="PTHR23196">
    <property type="entry name" value="PAX TRANSCRIPTION ACTIVATION DOMAIN INTERACTING PROTEIN"/>
    <property type="match status" value="1"/>
</dbReference>
<sequence length="1369" mass="152849">LQSIMRPGRCYELKDGSVIQFGMVCAVYKVNCSMDESLILETPASCRLKKQQMVIPGTPDSSMNNSSTMENISIIPGTQADNGDSVFRRPSLSNRRSTSNRKSFIQDFSIDDSMNDSRNVSVQGKEHVDERRVSIHDMETLKSSESQDETNVDIHDVETQKISLSSFRAGNVTNIHDVETQHEEDKEIEGNVTNIHDVETQHDIDIHDMKTPKTIGVHNVLAKDGQLDRSRNLLGSQNLLENFIGDDNPENESRSKSSTPVKSPTLNNNETTNRSSDDENIFDAVTQVKVTEENISKTVTQQVNAFEASSMDDDSDETDQEGVFQTYSRIASQDSSQNRNHSQSKSDSDSSDTDEEGRFTEMALKEKRTASLSFETRQNESKLTKNDTGSSRDSDDMFNTLTQQVNVKKEGSSKIQSEISKCDVDFDTPTQVIEVNKPENNIRLEEDTKKKDIDYLAATQVLPSSETSITVAKHKTPYSEEKNDNEIEYNTPTQIITENVLISNNPSLSNSDQLNPNVVEECSIEDIDYEMAPTQLLRDCEEKISVSIPGSNKISKKSNKVNLNDTLEKNLNKMFDSVNDEDMEDQPQISTQVLTSILQASQSDDKPTSFKESQESSKTDKSVTGEKGKSVDDSITNEKDNTSDTLLSSTPKSLLTPRSSKRNKTKKSNESKIDLGRTSISNSNENVSEVSNKDDQVSVTTVDTGQPRKAFMILESDEDFLAGLPEVQISGTLSNPPSPTSSTSTEFRLNTTGMKSKQSSKKAEPKKRVAPKKSTRRSLTRKNTEENKSRSIDKSNYKTDLDIFRNNNARTRASSKENVDRLSIFQVDKEVPSSNKATESEKKTTLDTSRSRKRLLNTADRTESNNAKKRKEDDNGKRSLASRGKVHNTRRIVVNRKNSANILDYVTERSSPVDVKTSDSSQQSVGSSQDSSASKQLVVKIIRLSSSTPTETLSPSTPTELMQDRRMSVNHPSVMNNSPRTENNKTAENRETKRNKNRKAINKRQLKAEDMSSQVGEESQEVEMIMNSSLKEQLPMPKAKRTKISKKTTNIDDTDERNTPTIREMRNSRRPPSRSTSNHQYPITDSSTEGATEANDNEISVNNTVSKKSNPKKKERKPKTRKLGTGKKNTGNVIDEETTSSEMNSSIDNVLLPSTPFRTRRSMSIPFSTSSPYKEKHKILFTGISKDYSKLLAKLGASQVEDPTKCSVLVTDKVRRTVKFLCALAQSVPIVAVNWLVDSEKSGHFLELDNYILKDPVTETKFGFILRESLHKAKKQKLLDGYTIVLTPNVAPPPLPELKSIISSCGGKALVRPPSSWPQKAVIVSRKEDLANAKKFLAKAPKTVTVQSTELILTGILRQELDFVKYNLM</sequence>
<dbReference type="CDD" id="cd18432">
    <property type="entry name" value="BRCT_PAXIP1_rpt6_like"/>
    <property type="match status" value="1"/>
</dbReference>
<dbReference type="InterPro" id="IPR036420">
    <property type="entry name" value="BRCT_dom_sf"/>
</dbReference>
<feature type="compositionally biased region" description="Polar residues" evidence="6">
    <location>
        <begin position="970"/>
        <end position="981"/>
    </location>
</feature>
<evidence type="ECO:0000313" key="8">
    <source>
        <dbReference type="EMBL" id="KZC10654.1"/>
    </source>
</evidence>
<dbReference type="GO" id="GO:0005634">
    <property type="term" value="C:nucleus"/>
    <property type="evidence" value="ECO:0007669"/>
    <property type="project" value="UniProtKB-SubCell"/>
</dbReference>
<feature type="compositionally biased region" description="Low complexity" evidence="6">
    <location>
        <begin position="643"/>
        <end position="658"/>
    </location>
</feature>
<feature type="compositionally biased region" description="Basic residues" evidence="6">
    <location>
        <begin position="884"/>
        <end position="893"/>
    </location>
</feature>
<comment type="subcellular location">
    <subcellularLocation>
        <location evidence="1">Nucleus</location>
    </subcellularLocation>
</comment>
<feature type="compositionally biased region" description="Polar residues" evidence="6">
    <location>
        <begin position="91"/>
        <end position="101"/>
    </location>
</feature>
<evidence type="ECO:0000256" key="1">
    <source>
        <dbReference type="ARBA" id="ARBA00004123"/>
    </source>
</evidence>
<dbReference type="Gene3D" id="3.40.50.10190">
    <property type="entry name" value="BRCT domain"/>
    <property type="match status" value="2"/>
</dbReference>
<dbReference type="InterPro" id="IPR051579">
    <property type="entry name" value="DDR_Transcriptional_Reg"/>
</dbReference>
<feature type="compositionally biased region" description="Basic and acidic residues" evidence="6">
    <location>
        <begin position="982"/>
        <end position="994"/>
    </location>
</feature>
<protein>
    <recommendedName>
        <fullName evidence="4">PAX-interacting protein 1</fullName>
    </recommendedName>
    <alternativeName>
        <fullName evidence="5">PAX transactivation activation domain-interacting protein</fullName>
    </alternativeName>
</protein>
<feature type="region of interest" description="Disordered" evidence="6">
    <location>
        <begin position="242"/>
        <end position="280"/>
    </location>
</feature>
<dbReference type="Proteomes" id="UP000076502">
    <property type="component" value="Unassembled WGS sequence"/>
</dbReference>
<feature type="compositionally biased region" description="Basic and acidic residues" evidence="6">
    <location>
        <begin position="356"/>
        <end position="369"/>
    </location>
</feature>
<feature type="compositionally biased region" description="Low complexity" evidence="6">
    <location>
        <begin position="918"/>
        <end position="935"/>
    </location>
</feature>
<reference evidence="8 9" key="1">
    <citation type="submission" date="2015-07" db="EMBL/GenBank/DDBJ databases">
        <title>The genome of Dufourea novaeangliae.</title>
        <authorList>
            <person name="Pan H."/>
            <person name="Kapheim K."/>
        </authorList>
    </citation>
    <scope>NUCLEOTIDE SEQUENCE [LARGE SCALE GENOMIC DNA]</scope>
    <source>
        <strain evidence="8">0120121106</strain>
        <tissue evidence="8">Whole body</tissue>
    </source>
</reference>
<keyword evidence="9" id="KW-1185">Reference proteome</keyword>
<feature type="region of interest" description="Disordered" evidence="6">
    <location>
        <begin position="75"/>
        <end position="101"/>
    </location>
</feature>